<accession>A0A8S0W2E5</accession>
<feature type="transmembrane region" description="Helical" evidence="1">
    <location>
        <begin position="34"/>
        <end position="56"/>
    </location>
</feature>
<dbReference type="AlphaFoldDB" id="A0A8S0W2E5"/>
<evidence type="ECO:0000313" key="4">
    <source>
        <dbReference type="Proteomes" id="UP000467700"/>
    </source>
</evidence>
<keyword evidence="1" id="KW-1133">Transmembrane helix</keyword>
<keyword evidence="4" id="KW-1185">Reference proteome</keyword>
<sequence>MLPSDLPTLTLAVQRARLVSYFNGKSMINLRHPFLSVFLIGLVSVASLVILIYDWFFTIRLEVATIWKSQWSVMKVLYITTRYVAYLQFVDLVYYNPRPNGAEPLTSVPKVCQIAYEIHVWSLTIGVGAGEALLSLRTWAVWGGSRKMALGLGILWAIAWGTALVLVVTILRAVQYGVTPQASNVVCYAIPSSSTTILISPWVIYLLWNTMMLVLMAIPAYKTFQLSGSHTLSKVVYQDGLIYYSYLFVLSLVNIIVIMTTHVWALNAVNSLLTSQSCDEN</sequence>
<feature type="transmembrane region" description="Helical" evidence="1">
    <location>
        <begin position="202"/>
        <end position="221"/>
    </location>
</feature>
<feature type="transmembrane region" description="Helical" evidence="1">
    <location>
        <begin position="114"/>
        <end position="136"/>
    </location>
</feature>
<dbReference type="OrthoDB" id="3350812at2759"/>
<gene>
    <name evidence="3" type="ORF">AAE3_LOCUS9726</name>
</gene>
<proteinExistence type="predicted"/>
<feature type="domain" description="DUF6533" evidence="2">
    <location>
        <begin position="43"/>
        <end position="85"/>
    </location>
</feature>
<organism evidence="3 4">
    <name type="scientific">Cyclocybe aegerita</name>
    <name type="common">Black poplar mushroom</name>
    <name type="synonym">Agrocybe aegerita</name>
    <dbReference type="NCBI Taxonomy" id="1973307"/>
    <lineage>
        <taxon>Eukaryota</taxon>
        <taxon>Fungi</taxon>
        <taxon>Dikarya</taxon>
        <taxon>Basidiomycota</taxon>
        <taxon>Agaricomycotina</taxon>
        <taxon>Agaricomycetes</taxon>
        <taxon>Agaricomycetidae</taxon>
        <taxon>Agaricales</taxon>
        <taxon>Agaricineae</taxon>
        <taxon>Bolbitiaceae</taxon>
        <taxon>Cyclocybe</taxon>
    </lineage>
</organism>
<protein>
    <recommendedName>
        <fullName evidence="2">DUF6533 domain-containing protein</fullName>
    </recommendedName>
</protein>
<feature type="transmembrane region" description="Helical" evidence="1">
    <location>
        <begin position="148"/>
        <end position="171"/>
    </location>
</feature>
<keyword evidence="1" id="KW-0812">Transmembrane</keyword>
<evidence type="ECO:0000313" key="3">
    <source>
        <dbReference type="EMBL" id="CAA7267485.1"/>
    </source>
</evidence>
<feature type="transmembrane region" description="Helical" evidence="1">
    <location>
        <begin position="76"/>
        <end position="94"/>
    </location>
</feature>
<feature type="transmembrane region" description="Helical" evidence="1">
    <location>
        <begin position="241"/>
        <end position="265"/>
    </location>
</feature>
<evidence type="ECO:0000259" key="2">
    <source>
        <dbReference type="Pfam" id="PF20151"/>
    </source>
</evidence>
<dbReference type="Pfam" id="PF20151">
    <property type="entry name" value="DUF6533"/>
    <property type="match status" value="1"/>
</dbReference>
<reference evidence="3 4" key="1">
    <citation type="submission" date="2020-01" db="EMBL/GenBank/DDBJ databases">
        <authorList>
            <person name="Gupta K D."/>
        </authorList>
    </citation>
    <scope>NUCLEOTIDE SEQUENCE [LARGE SCALE GENOMIC DNA]</scope>
</reference>
<dbReference type="Proteomes" id="UP000467700">
    <property type="component" value="Unassembled WGS sequence"/>
</dbReference>
<evidence type="ECO:0000256" key="1">
    <source>
        <dbReference type="SAM" id="Phobius"/>
    </source>
</evidence>
<comment type="caution">
    <text evidence="3">The sequence shown here is derived from an EMBL/GenBank/DDBJ whole genome shotgun (WGS) entry which is preliminary data.</text>
</comment>
<keyword evidence="1" id="KW-0472">Membrane</keyword>
<name>A0A8S0W2E5_CYCAE</name>
<dbReference type="InterPro" id="IPR045340">
    <property type="entry name" value="DUF6533"/>
</dbReference>
<dbReference type="EMBL" id="CACVBS010000060">
    <property type="protein sequence ID" value="CAA7267485.1"/>
    <property type="molecule type" value="Genomic_DNA"/>
</dbReference>